<protein>
    <recommendedName>
        <fullName evidence="6">RRM domain-containing protein</fullName>
    </recommendedName>
</protein>
<name>A0AAV7VTQ4_PLEWA</name>
<evidence type="ECO:0000256" key="3">
    <source>
        <dbReference type="PROSITE-ProRule" id="PRU00176"/>
    </source>
</evidence>
<evidence type="ECO:0000313" key="8">
    <source>
        <dbReference type="Proteomes" id="UP001066276"/>
    </source>
</evidence>
<dbReference type="EMBL" id="JANPWB010000002">
    <property type="protein sequence ID" value="KAJ1204862.1"/>
    <property type="molecule type" value="Genomic_DNA"/>
</dbReference>
<dbReference type="PANTHER" id="PTHR13976">
    <property type="entry name" value="HETEROGENEOUS NUCLEAR RIBONUCLEOPROTEIN-RELATED"/>
    <property type="match status" value="1"/>
</dbReference>
<feature type="domain" description="RRM" evidence="6">
    <location>
        <begin position="58"/>
        <end position="137"/>
    </location>
</feature>
<keyword evidence="1" id="KW-0677">Repeat</keyword>
<feature type="signal peptide" evidence="5">
    <location>
        <begin position="1"/>
        <end position="24"/>
    </location>
</feature>
<evidence type="ECO:0000259" key="6">
    <source>
        <dbReference type="PROSITE" id="PS50102"/>
    </source>
</evidence>
<dbReference type="InterPro" id="IPR012677">
    <property type="entry name" value="Nucleotide-bd_a/b_plait_sf"/>
</dbReference>
<dbReference type="InterPro" id="IPR035979">
    <property type="entry name" value="RBD_domain_sf"/>
</dbReference>
<dbReference type="InterPro" id="IPR000504">
    <property type="entry name" value="RRM_dom"/>
</dbReference>
<proteinExistence type="predicted"/>
<comment type="caution">
    <text evidence="7">The sequence shown here is derived from an EMBL/GenBank/DDBJ whole genome shotgun (WGS) entry which is preliminary data.</text>
</comment>
<evidence type="ECO:0000256" key="5">
    <source>
        <dbReference type="SAM" id="SignalP"/>
    </source>
</evidence>
<dbReference type="Gene3D" id="3.30.70.330">
    <property type="match status" value="3"/>
</dbReference>
<evidence type="ECO:0000256" key="2">
    <source>
        <dbReference type="ARBA" id="ARBA00022884"/>
    </source>
</evidence>
<keyword evidence="2 3" id="KW-0694">RNA-binding</keyword>
<keyword evidence="5" id="KW-0732">Signal</keyword>
<dbReference type="PROSITE" id="PS50102">
    <property type="entry name" value="RRM"/>
    <property type="match status" value="3"/>
</dbReference>
<dbReference type="SMART" id="SM00360">
    <property type="entry name" value="RRM"/>
    <property type="match status" value="3"/>
</dbReference>
<keyword evidence="8" id="KW-1185">Reference proteome</keyword>
<dbReference type="Proteomes" id="UP001066276">
    <property type="component" value="Chromosome 1_2"/>
</dbReference>
<dbReference type="Pfam" id="PF00076">
    <property type="entry name" value="RRM_1"/>
    <property type="match status" value="2"/>
</dbReference>
<evidence type="ECO:0000256" key="1">
    <source>
        <dbReference type="ARBA" id="ARBA00022737"/>
    </source>
</evidence>
<dbReference type="InterPro" id="IPR050666">
    <property type="entry name" value="ESRP"/>
</dbReference>
<dbReference type="GO" id="GO:0003723">
    <property type="term" value="F:RNA binding"/>
    <property type="evidence" value="ECO:0007669"/>
    <property type="project" value="UniProtKB-UniRule"/>
</dbReference>
<dbReference type="AlphaFoldDB" id="A0AAV7VTQ4"/>
<reference evidence="7" key="1">
    <citation type="journal article" date="2022" name="bioRxiv">
        <title>Sequencing and chromosome-scale assembly of the giantPleurodeles waltlgenome.</title>
        <authorList>
            <person name="Brown T."/>
            <person name="Elewa A."/>
            <person name="Iarovenko S."/>
            <person name="Subramanian E."/>
            <person name="Araus A.J."/>
            <person name="Petzold A."/>
            <person name="Susuki M."/>
            <person name="Suzuki K.-i.T."/>
            <person name="Hayashi T."/>
            <person name="Toyoda A."/>
            <person name="Oliveira C."/>
            <person name="Osipova E."/>
            <person name="Leigh N.D."/>
            <person name="Simon A."/>
            <person name="Yun M.H."/>
        </authorList>
    </citation>
    <scope>NUCLEOTIDE SEQUENCE</scope>
    <source>
        <strain evidence="7">20211129_DDA</strain>
        <tissue evidence="7">Liver</tissue>
    </source>
</reference>
<feature type="domain" description="RRM" evidence="6">
    <location>
        <begin position="306"/>
        <end position="371"/>
    </location>
</feature>
<feature type="chain" id="PRO_5043372751" description="RRM domain-containing protein" evidence="5">
    <location>
        <begin position="25"/>
        <end position="371"/>
    </location>
</feature>
<feature type="domain" description="RRM" evidence="6">
    <location>
        <begin position="157"/>
        <end position="234"/>
    </location>
</feature>
<dbReference type="CDD" id="cd12503">
    <property type="entry name" value="RRM1_hnRNPH_GRSF1_like"/>
    <property type="match status" value="1"/>
</dbReference>
<sequence length="371" mass="42478">MSSSCRILSTRLLLQLLRGRGASSAWRGNCQWTHVGCKEEKYPPLTQYQKNPSPSTMAVVKVRGLPWTCTVDDLIGFFYDCKIRNREEGIHLPLNREGRPRGDAVIEFESEEDVQKAMEKNRKYMGQRYIEVFKVNPQDAELLLNRLQPATPQTAEGVVRLRGLPYSCTEEDIVEFFTGLSIAEDGITFVLDHRGKKSGDAFVQFMTAEMADRALLKHKEEMGNRYIEIFKSRRDEIQSLRFPYRRRKKDATFSPTVKEDPVEPLTDSTESAQDLNSFSDHYKEYLKEITEKPLDNPELGSTSYVPTIHMRGLPFQASAEDIANFFHPLTPMRITMDYNSYGKSTGEAMVQFATQEDAVCGMVKNRSLIRK</sequence>
<feature type="region of interest" description="Disordered" evidence="4">
    <location>
        <begin position="252"/>
        <end position="271"/>
    </location>
</feature>
<accession>A0AAV7VTQ4</accession>
<evidence type="ECO:0000256" key="4">
    <source>
        <dbReference type="SAM" id="MobiDB-lite"/>
    </source>
</evidence>
<organism evidence="7 8">
    <name type="scientific">Pleurodeles waltl</name>
    <name type="common">Iberian ribbed newt</name>
    <dbReference type="NCBI Taxonomy" id="8319"/>
    <lineage>
        <taxon>Eukaryota</taxon>
        <taxon>Metazoa</taxon>
        <taxon>Chordata</taxon>
        <taxon>Craniata</taxon>
        <taxon>Vertebrata</taxon>
        <taxon>Euteleostomi</taxon>
        <taxon>Amphibia</taxon>
        <taxon>Batrachia</taxon>
        <taxon>Caudata</taxon>
        <taxon>Salamandroidea</taxon>
        <taxon>Salamandridae</taxon>
        <taxon>Pleurodelinae</taxon>
        <taxon>Pleurodeles</taxon>
    </lineage>
</organism>
<dbReference type="SUPFAM" id="SSF54928">
    <property type="entry name" value="RNA-binding domain, RBD"/>
    <property type="match status" value="3"/>
</dbReference>
<dbReference type="CDD" id="cd12504">
    <property type="entry name" value="RRM2_hnRNPH_CRSF1_like"/>
    <property type="match status" value="1"/>
</dbReference>
<gene>
    <name evidence="7" type="ORF">NDU88_000300</name>
</gene>
<evidence type="ECO:0000313" key="7">
    <source>
        <dbReference type="EMBL" id="KAJ1204862.1"/>
    </source>
</evidence>